<dbReference type="Pfam" id="PF00639">
    <property type="entry name" value="Rotamase"/>
    <property type="match status" value="1"/>
</dbReference>
<dbReference type="Proteomes" id="UP001589865">
    <property type="component" value="Unassembled WGS sequence"/>
</dbReference>
<feature type="domain" description="PpiC" evidence="11">
    <location>
        <begin position="188"/>
        <end position="286"/>
    </location>
</feature>
<keyword evidence="2 10" id="KW-0732">Signal</keyword>
<evidence type="ECO:0000313" key="13">
    <source>
        <dbReference type="Proteomes" id="UP001589865"/>
    </source>
</evidence>
<evidence type="ECO:0000313" key="12">
    <source>
        <dbReference type="EMBL" id="MFC0407302.1"/>
    </source>
</evidence>
<keyword evidence="13" id="KW-1185">Reference proteome</keyword>
<accession>A0ABV6JNL2</accession>
<gene>
    <name evidence="12" type="ORF">ACFFGY_03515</name>
</gene>
<proteinExistence type="predicted"/>
<name>A0ABV6JNL2_9PROT</name>
<keyword evidence="6 9" id="KW-0413">Isomerase</keyword>
<keyword evidence="4 9" id="KW-0697">Rotamase</keyword>
<evidence type="ECO:0000256" key="9">
    <source>
        <dbReference type="PROSITE-ProRule" id="PRU00278"/>
    </source>
</evidence>
<dbReference type="SUPFAM" id="SSF54534">
    <property type="entry name" value="FKBP-like"/>
    <property type="match status" value="2"/>
</dbReference>
<dbReference type="Gene3D" id="3.10.50.40">
    <property type="match status" value="1"/>
</dbReference>
<evidence type="ECO:0000256" key="7">
    <source>
        <dbReference type="ARBA" id="ARBA00030642"/>
    </source>
</evidence>
<evidence type="ECO:0000256" key="2">
    <source>
        <dbReference type="ARBA" id="ARBA00022729"/>
    </source>
</evidence>
<comment type="caution">
    <text evidence="12">The sequence shown here is derived from an EMBL/GenBank/DDBJ whole genome shotgun (WGS) entry which is preliminary data.</text>
</comment>
<protein>
    <recommendedName>
        <fullName evidence="1">Parvulin-like PPIase</fullName>
    </recommendedName>
    <alternativeName>
        <fullName evidence="7">Peptidyl-prolyl cis-trans isomerase plp</fullName>
    </alternativeName>
    <alternativeName>
        <fullName evidence="8">Rotamase plp</fullName>
    </alternativeName>
</protein>
<sequence length="446" mass="48897">MRPLLPFLLLPTLALPMLFHPAAAQPRPQVARPAAAAAQQPANMNRIVAVVNGDVVTQAEVQSRARLFALTSGIPISSDMITRLEPQIIRLLIDDHLRLQEIQRRKILVTDDEVAQAIGDIETRNGLPKGGLTAQLRASGVDTRVLFDQIRVQLGWSRLIRQSLGPQAQPTESEIRERMQAHEARTGQPEYLVSEIFIPVDDPARTDEVRRFVGDVVTRLRGGLPFAVAATQFSQSQTALQGGDIGWTRADELEPAVARIVSQMPPGAISNAVEVPGGFRIVTLRQKRETGRDLATLVSLRQAFLPFSTRLDPQNPTDQQRQQLTRAQAISGGCPAVEAANQAAGNVRPADPGQVREDELNPPQLRQLVASLAPGKVSQPVVTPDGILVIAVCARETKNLAQYNEDMAKQQLLRDRVELAAQQQQRSLRRRADIEMRDGTTVARGD</sequence>
<dbReference type="Pfam" id="PF09312">
    <property type="entry name" value="SurA_N"/>
    <property type="match status" value="1"/>
</dbReference>
<dbReference type="PANTHER" id="PTHR47637">
    <property type="entry name" value="CHAPERONE SURA"/>
    <property type="match status" value="1"/>
</dbReference>
<dbReference type="GO" id="GO:0003755">
    <property type="term" value="F:peptidyl-prolyl cis-trans isomerase activity"/>
    <property type="evidence" value="ECO:0007669"/>
    <property type="project" value="UniProtKB-EC"/>
</dbReference>
<dbReference type="InterPro" id="IPR023058">
    <property type="entry name" value="PPIase_PpiC_CS"/>
</dbReference>
<dbReference type="RefSeq" id="WP_377042997.1">
    <property type="nucleotide sequence ID" value="NZ_JBHLUN010000002.1"/>
</dbReference>
<keyword evidence="3" id="KW-0574">Periplasm</keyword>
<dbReference type="PROSITE" id="PS01096">
    <property type="entry name" value="PPIC_PPIASE_1"/>
    <property type="match status" value="1"/>
</dbReference>
<dbReference type="InterPro" id="IPR046357">
    <property type="entry name" value="PPIase_dom_sf"/>
</dbReference>
<evidence type="ECO:0000256" key="1">
    <source>
        <dbReference type="ARBA" id="ARBA00018370"/>
    </source>
</evidence>
<dbReference type="InterPro" id="IPR027304">
    <property type="entry name" value="Trigger_fact/SurA_dom_sf"/>
</dbReference>
<reference evidence="12 13" key="1">
    <citation type="submission" date="2024-09" db="EMBL/GenBank/DDBJ databases">
        <authorList>
            <person name="Sun Q."/>
            <person name="Mori K."/>
        </authorList>
    </citation>
    <scope>NUCLEOTIDE SEQUENCE [LARGE SCALE GENOMIC DNA]</scope>
    <source>
        <strain evidence="12 13">TBRC 5777</strain>
    </source>
</reference>
<dbReference type="EMBL" id="JBHLUN010000002">
    <property type="protein sequence ID" value="MFC0407302.1"/>
    <property type="molecule type" value="Genomic_DNA"/>
</dbReference>
<evidence type="ECO:0000256" key="4">
    <source>
        <dbReference type="ARBA" id="ARBA00023110"/>
    </source>
</evidence>
<dbReference type="Gene3D" id="1.10.4030.10">
    <property type="entry name" value="Porin chaperone SurA, peptide-binding domain"/>
    <property type="match status" value="1"/>
</dbReference>
<evidence type="ECO:0000256" key="6">
    <source>
        <dbReference type="ARBA" id="ARBA00023235"/>
    </source>
</evidence>
<feature type="signal peptide" evidence="10">
    <location>
        <begin position="1"/>
        <end position="24"/>
    </location>
</feature>
<evidence type="ECO:0000259" key="11">
    <source>
        <dbReference type="PROSITE" id="PS50198"/>
    </source>
</evidence>
<dbReference type="SUPFAM" id="SSF109998">
    <property type="entry name" value="Triger factor/SurA peptide-binding domain-like"/>
    <property type="match status" value="1"/>
</dbReference>
<feature type="chain" id="PRO_5047499107" description="Parvulin-like PPIase" evidence="10">
    <location>
        <begin position="25"/>
        <end position="446"/>
    </location>
</feature>
<dbReference type="InterPro" id="IPR015391">
    <property type="entry name" value="SurA_N"/>
</dbReference>
<dbReference type="InterPro" id="IPR000297">
    <property type="entry name" value="PPIase_PpiC"/>
</dbReference>
<evidence type="ECO:0000256" key="8">
    <source>
        <dbReference type="ARBA" id="ARBA00031484"/>
    </source>
</evidence>
<evidence type="ECO:0000256" key="3">
    <source>
        <dbReference type="ARBA" id="ARBA00022764"/>
    </source>
</evidence>
<dbReference type="PROSITE" id="PS50198">
    <property type="entry name" value="PPIC_PPIASE_2"/>
    <property type="match status" value="1"/>
</dbReference>
<evidence type="ECO:0000256" key="5">
    <source>
        <dbReference type="ARBA" id="ARBA00023186"/>
    </source>
</evidence>
<organism evidence="12 13">
    <name type="scientific">Roseomonas elaeocarpi</name>
    <dbReference type="NCBI Taxonomy" id="907779"/>
    <lineage>
        <taxon>Bacteria</taxon>
        <taxon>Pseudomonadati</taxon>
        <taxon>Pseudomonadota</taxon>
        <taxon>Alphaproteobacteria</taxon>
        <taxon>Acetobacterales</taxon>
        <taxon>Roseomonadaceae</taxon>
        <taxon>Roseomonas</taxon>
    </lineage>
</organism>
<dbReference type="InterPro" id="IPR050280">
    <property type="entry name" value="OMP_Chaperone_SurA"/>
</dbReference>
<evidence type="ECO:0000256" key="10">
    <source>
        <dbReference type="SAM" id="SignalP"/>
    </source>
</evidence>
<dbReference type="PANTHER" id="PTHR47637:SF1">
    <property type="entry name" value="CHAPERONE SURA"/>
    <property type="match status" value="1"/>
</dbReference>
<keyword evidence="5" id="KW-0143">Chaperone</keyword>